<evidence type="ECO:0000313" key="8">
    <source>
        <dbReference type="EMBL" id="VBB06207.1"/>
    </source>
</evidence>
<keyword evidence="1" id="KW-0229">DNA integration</keyword>
<dbReference type="Pfam" id="PF07508">
    <property type="entry name" value="Recombinase"/>
    <property type="match status" value="1"/>
</dbReference>
<dbReference type="Proteomes" id="UP000277811">
    <property type="component" value="Unassembled WGS sequence"/>
</dbReference>
<feature type="domain" description="Recombinase" evidence="7">
    <location>
        <begin position="155"/>
        <end position="281"/>
    </location>
</feature>
<organism evidence="8 9">
    <name type="scientific">Lucifera butyrica</name>
    <dbReference type="NCBI Taxonomy" id="1351585"/>
    <lineage>
        <taxon>Bacteria</taxon>
        <taxon>Bacillati</taxon>
        <taxon>Bacillota</taxon>
        <taxon>Negativicutes</taxon>
        <taxon>Veillonellales</taxon>
        <taxon>Veillonellaceae</taxon>
        <taxon>Lucifera</taxon>
    </lineage>
</organism>
<name>A0A498R5U3_9FIRM</name>
<evidence type="ECO:0000256" key="3">
    <source>
        <dbReference type="ARBA" id="ARBA00023172"/>
    </source>
</evidence>
<dbReference type="CDD" id="cd00338">
    <property type="entry name" value="Ser_Recombinase"/>
    <property type="match status" value="1"/>
</dbReference>
<evidence type="ECO:0000256" key="5">
    <source>
        <dbReference type="PROSITE-ProRule" id="PRU10137"/>
    </source>
</evidence>
<dbReference type="OrthoDB" id="1628005at2"/>
<dbReference type="Gene3D" id="3.40.50.1390">
    <property type="entry name" value="Resolvase, N-terminal catalytic domain"/>
    <property type="match status" value="1"/>
</dbReference>
<dbReference type="Pfam" id="PF00239">
    <property type="entry name" value="Resolvase"/>
    <property type="match status" value="1"/>
</dbReference>
<dbReference type="PANTHER" id="PTHR30461:SF23">
    <property type="entry name" value="DNA RECOMBINASE-RELATED"/>
    <property type="match status" value="1"/>
</dbReference>
<keyword evidence="3" id="KW-0233">DNA recombination</keyword>
<dbReference type="InterPro" id="IPR038109">
    <property type="entry name" value="DNA_bind_recomb_sf"/>
</dbReference>
<dbReference type="PANTHER" id="PTHR30461">
    <property type="entry name" value="DNA-INVERTASE FROM LAMBDOID PROPHAGE"/>
    <property type="match status" value="1"/>
</dbReference>
<evidence type="ECO:0000256" key="1">
    <source>
        <dbReference type="ARBA" id="ARBA00022908"/>
    </source>
</evidence>
<evidence type="ECO:0000259" key="6">
    <source>
        <dbReference type="PROSITE" id="PS51736"/>
    </source>
</evidence>
<dbReference type="EMBL" id="UPPP01000061">
    <property type="protein sequence ID" value="VBB06207.1"/>
    <property type="molecule type" value="Genomic_DNA"/>
</dbReference>
<dbReference type="GO" id="GO:0000150">
    <property type="term" value="F:DNA strand exchange activity"/>
    <property type="evidence" value="ECO:0007669"/>
    <property type="project" value="InterPro"/>
</dbReference>
<protein>
    <submittedName>
        <fullName evidence="8">Site-specific recombinases active site</fullName>
    </submittedName>
</protein>
<dbReference type="Gene3D" id="3.90.1750.20">
    <property type="entry name" value="Putative Large Serine Recombinase, Chain B, Domain 2"/>
    <property type="match status" value="1"/>
</dbReference>
<evidence type="ECO:0000256" key="4">
    <source>
        <dbReference type="PIRSR" id="PIRSR606118-50"/>
    </source>
</evidence>
<evidence type="ECO:0000256" key="2">
    <source>
        <dbReference type="ARBA" id="ARBA00023125"/>
    </source>
</evidence>
<dbReference type="RefSeq" id="WP_122627146.1">
    <property type="nucleotide sequence ID" value="NZ_UPPP01000061.1"/>
</dbReference>
<dbReference type="InterPro" id="IPR006119">
    <property type="entry name" value="Resolv_N"/>
</dbReference>
<dbReference type="GO" id="GO:0003677">
    <property type="term" value="F:DNA binding"/>
    <property type="evidence" value="ECO:0007669"/>
    <property type="project" value="UniProtKB-KW"/>
</dbReference>
<dbReference type="SMART" id="SM00857">
    <property type="entry name" value="Resolvase"/>
    <property type="match status" value="1"/>
</dbReference>
<accession>A0A498R5U3</accession>
<sequence>MHAIYCRVSSEDQARSGYSLDDQRQACRNRLLSMELTDIAEYIDDGYSGEYIERPHLDRLRNDLRSGMIQTVVIYDPDRMSRNLTVQLILADEIEKAGAQLYFVTGDYDASPEGRLFFSMKGAIAAYEKEKIRERTSRGRRAKAAKGKIVLNTHPFGYSWDGANSMYIIDEKEAETVRLIYHLCLNEGLGAGSIATELIRMGLPGRNNKPLTPCTIHRILSKEMYYGQHFLFKQRVKKTGQKTREVKNNPPELWIPIQIPAIVSQEMWIQVQQQRQKNKKLAKRNTKSDYLLRGLLHCALCNRSMIAYARPGWRKTMPEKVYYYYSCVSKESNSYGSKERCHCRRIPVKALEEAVWQTLVQIAAAEKLFADYLCHKDTPDYTADIASLINRQNELKRQQTALTHWYRQNLIDSETAEKELRNVNKELSATLAALSGLTIAQAKIKQPAILPADLLKAKSFAEKRNILLNFPYEIHTVRVGDNFEFWFKEQSLPFV</sequence>
<dbReference type="GO" id="GO:0015074">
    <property type="term" value="P:DNA integration"/>
    <property type="evidence" value="ECO:0007669"/>
    <property type="project" value="UniProtKB-KW"/>
</dbReference>
<gene>
    <name evidence="8" type="ORF">LUCI_1423</name>
</gene>
<dbReference type="PROSITE" id="PS51736">
    <property type="entry name" value="RECOMBINASES_3"/>
    <property type="match status" value="1"/>
</dbReference>
<dbReference type="InterPro" id="IPR036162">
    <property type="entry name" value="Resolvase-like_N_sf"/>
</dbReference>
<proteinExistence type="predicted"/>
<feature type="active site" description="O-(5'-phospho-DNA)-serine intermediate" evidence="4 5">
    <location>
        <position position="9"/>
    </location>
</feature>
<dbReference type="SUPFAM" id="SSF53041">
    <property type="entry name" value="Resolvase-like"/>
    <property type="match status" value="1"/>
</dbReference>
<dbReference type="InterPro" id="IPR006118">
    <property type="entry name" value="Recombinase_CS"/>
</dbReference>
<dbReference type="PROSITE" id="PS00397">
    <property type="entry name" value="RECOMBINASES_1"/>
    <property type="match status" value="1"/>
</dbReference>
<dbReference type="InterPro" id="IPR011109">
    <property type="entry name" value="DNA_bind_recombinase_dom"/>
</dbReference>
<dbReference type="PROSITE" id="PS51737">
    <property type="entry name" value="RECOMBINASE_DNA_BIND"/>
    <property type="match status" value="1"/>
</dbReference>
<dbReference type="InterPro" id="IPR025827">
    <property type="entry name" value="Zn_ribbon_recom_dom"/>
</dbReference>
<evidence type="ECO:0000313" key="9">
    <source>
        <dbReference type="Proteomes" id="UP000277811"/>
    </source>
</evidence>
<keyword evidence="2" id="KW-0238">DNA-binding</keyword>
<keyword evidence="9" id="KW-1185">Reference proteome</keyword>
<dbReference type="AlphaFoldDB" id="A0A498R5U3"/>
<feature type="domain" description="Resolvase/invertase-type recombinase catalytic" evidence="6">
    <location>
        <begin position="1"/>
        <end position="147"/>
    </location>
</feature>
<dbReference type="InterPro" id="IPR050639">
    <property type="entry name" value="SSR_resolvase"/>
</dbReference>
<dbReference type="Pfam" id="PF13408">
    <property type="entry name" value="Zn_ribbon_recom"/>
    <property type="match status" value="1"/>
</dbReference>
<evidence type="ECO:0000259" key="7">
    <source>
        <dbReference type="PROSITE" id="PS51737"/>
    </source>
</evidence>
<reference evidence="8 9" key="1">
    <citation type="submission" date="2018-06" db="EMBL/GenBank/DDBJ databases">
        <authorList>
            <person name="Strepis N."/>
        </authorList>
    </citation>
    <scope>NUCLEOTIDE SEQUENCE [LARGE SCALE GENOMIC DNA]</scope>
    <source>
        <strain evidence="8">LUCI</strain>
    </source>
</reference>